<protein>
    <submittedName>
        <fullName evidence="2">Mu-like prophage major head subunit gpT family protein</fullName>
    </submittedName>
</protein>
<accession>A0ABS7AIF8</accession>
<evidence type="ECO:0000313" key="3">
    <source>
        <dbReference type="Proteomes" id="UP001196565"/>
    </source>
</evidence>
<dbReference type="EMBL" id="JAHYBZ010000021">
    <property type="protein sequence ID" value="MBW6402076.1"/>
    <property type="molecule type" value="Genomic_DNA"/>
</dbReference>
<dbReference type="Pfam" id="PF10124">
    <property type="entry name" value="Mu-like_gpT"/>
    <property type="match status" value="1"/>
</dbReference>
<evidence type="ECO:0000259" key="1">
    <source>
        <dbReference type="Pfam" id="PF10124"/>
    </source>
</evidence>
<keyword evidence="3" id="KW-1185">Reference proteome</keyword>
<reference evidence="2 3" key="1">
    <citation type="submission" date="2021-07" db="EMBL/GenBank/DDBJ databases">
        <authorList>
            <person name="So Y."/>
        </authorList>
    </citation>
    <scope>NUCLEOTIDE SEQUENCE [LARGE SCALE GENOMIC DNA]</scope>
    <source>
        <strain evidence="2 3">HJA6</strain>
    </source>
</reference>
<evidence type="ECO:0000313" key="2">
    <source>
        <dbReference type="EMBL" id="MBW6402076.1"/>
    </source>
</evidence>
<gene>
    <name evidence="2" type="ORF">KPL78_29790</name>
</gene>
<proteinExistence type="predicted"/>
<comment type="caution">
    <text evidence="2">The sequence shown here is derived from an EMBL/GenBank/DDBJ whole genome shotgun (WGS) entry which is preliminary data.</text>
</comment>
<dbReference type="InterPro" id="IPR018774">
    <property type="entry name" value="Phage_Mu_GpT"/>
</dbReference>
<sequence length="298" mass="32982">MILNSANLRTLNTAFSAAYQGAFDGAPRQFERVATTVQSTTKQNEYGWLGSFPKMREWIGDRVVHGLSTHDYAIRNKRWELTIGVDKDDIEDDNVGIYTPMFQGMGRDTATFADELIWPLLANGWNTLCYDGQNFFDTDHPVGGVGGAPVTSVSNSGGGSGAAWFLLDVSRPLKPLIFQNRRAFEFRRMDAPTDEVVFDRNEYRYGVDGRCNVGFGFWQMAYGSKQTLDATNYEAARVAMGSLKSDSGKPLALTPRLLVVPPSLEGAGKEILESERNAAGATNKWRNTAELLMVPWLA</sequence>
<name>A0ABS7AIF8_9PROT</name>
<organism evidence="2 3">
    <name type="scientific">Roseomonas alba</name>
    <dbReference type="NCBI Taxonomy" id="2846776"/>
    <lineage>
        <taxon>Bacteria</taxon>
        <taxon>Pseudomonadati</taxon>
        <taxon>Pseudomonadota</taxon>
        <taxon>Alphaproteobacteria</taxon>
        <taxon>Acetobacterales</taxon>
        <taxon>Roseomonadaceae</taxon>
        <taxon>Roseomonas</taxon>
    </lineage>
</organism>
<dbReference type="RefSeq" id="WP_219766941.1">
    <property type="nucleotide sequence ID" value="NZ_JAHYBZ010000021.1"/>
</dbReference>
<feature type="domain" description="Bacteriophage Mu GpT" evidence="1">
    <location>
        <begin position="8"/>
        <end position="297"/>
    </location>
</feature>
<dbReference type="Proteomes" id="UP001196565">
    <property type="component" value="Unassembled WGS sequence"/>
</dbReference>